<dbReference type="InterPro" id="IPR001750">
    <property type="entry name" value="ND/Mrp_TM"/>
</dbReference>
<sequence length="369" mass="39187">EPMGLLFALVASSLWIVTGLYAVGYMRGHHEKNQTRFFAFFAIAISAAMGVAFSANLFTLFAFYEMITLCTFPLVTHHGTPEARKAGRVYLGILLSTSIGFQLLAIIWTWQLAGTLDFQEGGILAGTASNGVLSVLLILFVFGAGKAAVMPFHRWLPAAMVAPTPVSALLHAVAVVKVGVFTILKVSVYVFGLDLLGTLASAPWLAWVAATTIILGSLVAFTKDNLKARLAYSTISQLSYIVLGALLANEWGIIGGGMHIAMHAFGKITLFFAAGAVLVAAHETDISRMHGLGRTMPITFGAFFVGSLSIIGVPPAGGAWSKWFLGLGTLEAGQIGLLVVLMVSSLLSLVYLLEVPVRAFFSAPPEDAH</sequence>
<dbReference type="PANTHER" id="PTHR42703:SF1">
    <property type="entry name" value="NA(+)_H(+) ANTIPORTER SUBUNIT D1"/>
    <property type="match status" value="1"/>
</dbReference>
<reference evidence="8" key="1">
    <citation type="submission" date="2018-05" db="EMBL/GenBank/DDBJ databases">
        <authorList>
            <person name="Lanie J.A."/>
            <person name="Ng W.-L."/>
            <person name="Kazmierczak K.M."/>
            <person name="Andrzejewski T.M."/>
            <person name="Davidsen T.M."/>
            <person name="Wayne K.J."/>
            <person name="Tettelin H."/>
            <person name="Glass J.I."/>
            <person name="Rusch D."/>
            <person name="Podicherti R."/>
            <person name="Tsui H.-C.T."/>
            <person name="Winkler M.E."/>
        </authorList>
    </citation>
    <scope>NUCLEOTIDE SEQUENCE</scope>
</reference>
<dbReference type="EMBL" id="UINC01099606">
    <property type="protein sequence ID" value="SVC59003.1"/>
    <property type="molecule type" value="Genomic_DNA"/>
</dbReference>
<dbReference type="Pfam" id="PF00361">
    <property type="entry name" value="Proton_antipo_M"/>
    <property type="match status" value="1"/>
</dbReference>
<proteinExistence type="predicted"/>
<dbReference type="GO" id="GO:0005886">
    <property type="term" value="C:plasma membrane"/>
    <property type="evidence" value="ECO:0007669"/>
    <property type="project" value="UniProtKB-SubCell"/>
</dbReference>
<feature type="transmembrane region" description="Helical" evidence="6">
    <location>
        <begin position="230"/>
        <end position="248"/>
    </location>
</feature>
<evidence type="ECO:0000313" key="8">
    <source>
        <dbReference type="EMBL" id="SVC59003.1"/>
    </source>
</evidence>
<feature type="transmembrane region" description="Helical" evidence="6">
    <location>
        <begin position="260"/>
        <end position="280"/>
    </location>
</feature>
<feature type="domain" description="NADH:quinone oxidoreductase/Mrp antiporter transmembrane" evidence="7">
    <location>
        <begin position="54"/>
        <end position="348"/>
    </location>
</feature>
<feature type="transmembrane region" description="Helical" evidence="6">
    <location>
        <begin position="37"/>
        <end position="55"/>
    </location>
</feature>
<feature type="transmembrane region" description="Helical" evidence="6">
    <location>
        <begin position="204"/>
        <end position="221"/>
    </location>
</feature>
<dbReference type="PANTHER" id="PTHR42703">
    <property type="entry name" value="NADH DEHYDROGENASE"/>
    <property type="match status" value="1"/>
</dbReference>
<keyword evidence="5 6" id="KW-0472">Membrane</keyword>
<protein>
    <recommendedName>
        <fullName evidence="7">NADH:quinone oxidoreductase/Mrp antiporter transmembrane domain-containing protein</fullName>
    </recommendedName>
</protein>
<comment type="subcellular location">
    <subcellularLocation>
        <location evidence="1">Cell membrane</location>
        <topology evidence="1">Multi-pass membrane protein</topology>
    </subcellularLocation>
</comment>
<evidence type="ECO:0000256" key="3">
    <source>
        <dbReference type="ARBA" id="ARBA00022692"/>
    </source>
</evidence>
<gene>
    <name evidence="8" type="ORF">METZ01_LOCUS311857</name>
</gene>
<feature type="transmembrane region" description="Helical" evidence="6">
    <location>
        <begin position="155"/>
        <end position="184"/>
    </location>
</feature>
<dbReference type="PRINTS" id="PR01434">
    <property type="entry name" value="NADHDHGNASE5"/>
</dbReference>
<accession>A0A382NCR7</accession>
<evidence type="ECO:0000256" key="2">
    <source>
        <dbReference type="ARBA" id="ARBA00022475"/>
    </source>
</evidence>
<evidence type="ECO:0000256" key="4">
    <source>
        <dbReference type="ARBA" id="ARBA00022989"/>
    </source>
</evidence>
<feature type="non-terminal residue" evidence="8">
    <location>
        <position position="369"/>
    </location>
</feature>
<dbReference type="InterPro" id="IPR050586">
    <property type="entry name" value="CPA3_Na-H_Antiporter_D"/>
</dbReference>
<feature type="transmembrane region" description="Helical" evidence="6">
    <location>
        <begin position="122"/>
        <end position="143"/>
    </location>
</feature>
<evidence type="ECO:0000256" key="6">
    <source>
        <dbReference type="SAM" id="Phobius"/>
    </source>
</evidence>
<feature type="transmembrane region" description="Helical" evidence="6">
    <location>
        <begin position="6"/>
        <end position="25"/>
    </location>
</feature>
<feature type="transmembrane region" description="Helical" evidence="6">
    <location>
        <begin position="333"/>
        <end position="353"/>
    </location>
</feature>
<keyword evidence="3 6" id="KW-0812">Transmembrane</keyword>
<organism evidence="8">
    <name type="scientific">marine metagenome</name>
    <dbReference type="NCBI Taxonomy" id="408172"/>
    <lineage>
        <taxon>unclassified sequences</taxon>
        <taxon>metagenomes</taxon>
        <taxon>ecological metagenomes</taxon>
    </lineage>
</organism>
<evidence type="ECO:0000256" key="5">
    <source>
        <dbReference type="ARBA" id="ARBA00023136"/>
    </source>
</evidence>
<dbReference type="AlphaFoldDB" id="A0A382NCR7"/>
<keyword evidence="2" id="KW-1003">Cell membrane</keyword>
<feature type="transmembrane region" description="Helical" evidence="6">
    <location>
        <begin position="89"/>
        <end position="110"/>
    </location>
</feature>
<feature type="transmembrane region" description="Helical" evidence="6">
    <location>
        <begin position="292"/>
        <end position="313"/>
    </location>
</feature>
<evidence type="ECO:0000259" key="7">
    <source>
        <dbReference type="Pfam" id="PF00361"/>
    </source>
</evidence>
<keyword evidence="4 6" id="KW-1133">Transmembrane helix</keyword>
<feature type="transmembrane region" description="Helical" evidence="6">
    <location>
        <begin position="61"/>
        <end position="77"/>
    </location>
</feature>
<evidence type="ECO:0000256" key="1">
    <source>
        <dbReference type="ARBA" id="ARBA00004651"/>
    </source>
</evidence>
<name>A0A382NCR7_9ZZZZ</name>
<feature type="non-terminal residue" evidence="8">
    <location>
        <position position="1"/>
    </location>
</feature>